<organism evidence="2 3">
    <name type="scientific">Chromobacterium paludis</name>
    <dbReference type="NCBI Taxonomy" id="2605945"/>
    <lineage>
        <taxon>Bacteria</taxon>
        <taxon>Pseudomonadati</taxon>
        <taxon>Pseudomonadota</taxon>
        <taxon>Betaproteobacteria</taxon>
        <taxon>Neisseriales</taxon>
        <taxon>Chromobacteriaceae</taxon>
        <taxon>Chromobacterium</taxon>
    </lineage>
</organism>
<dbReference type="AlphaFoldDB" id="A0A5C1DNG2"/>
<keyword evidence="1" id="KW-0472">Membrane</keyword>
<gene>
    <name evidence="2" type="ORF">FYK34_19650</name>
</gene>
<feature type="transmembrane region" description="Helical" evidence="1">
    <location>
        <begin position="13"/>
        <end position="34"/>
    </location>
</feature>
<dbReference type="RefSeq" id="WP_149299444.1">
    <property type="nucleotide sequence ID" value="NZ_CP043473.1"/>
</dbReference>
<evidence type="ECO:0000313" key="2">
    <source>
        <dbReference type="EMBL" id="QEL57627.1"/>
    </source>
</evidence>
<sequence length="181" mass="20507">MANVHSIWKTLGWSFYISGLLYFFFAGAFFSWIGSQYKEPEEARLSYHSGKITEVSFPRNKHPGLQVDLVYNLYCSLDGWGECSACAIAKRCNDAGKVRSEEAFGSAVQVGFWPSRRSGGMIYSLRVDGKLVFDYQDAIQHYRRESRSLLQKGLIFSGVSLLIMLAHAAYFFRNRRSVVSG</sequence>
<keyword evidence="1" id="KW-1133">Transmembrane helix</keyword>
<keyword evidence="1" id="KW-0812">Transmembrane</keyword>
<proteinExistence type="predicted"/>
<feature type="transmembrane region" description="Helical" evidence="1">
    <location>
        <begin position="153"/>
        <end position="172"/>
    </location>
</feature>
<evidence type="ECO:0000313" key="3">
    <source>
        <dbReference type="Proteomes" id="UP000322079"/>
    </source>
</evidence>
<keyword evidence="3" id="KW-1185">Reference proteome</keyword>
<protein>
    <submittedName>
        <fullName evidence="2">Uncharacterized protein</fullName>
    </submittedName>
</protein>
<name>A0A5C1DNG2_9NEIS</name>
<dbReference type="Proteomes" id="UP000322079">
    <property type="component" value="Chromosome"/>
</dbReference>
<dbReference type="KEGG" id="chrm:FYK34_19650"/>
<accession>A0A5C1DNG2</accession>
<dbReference type="EMBL" id="CP043473">
    <property type="protein sequence ID" value="QEL57627.1"/>
    <property type="molecule type" value="Genomic_DNA"/>
</dbReference>
<evidence type="ECO:0000256" key="1">
    <source>
        <dbReference type="SAM" id="Phobius"/>
    </source>
</evidence>
<reference evidence="2 3" key="1">
    <citation type="submission" date="2019-08" db="EMBL/GenBank/DDBJ databases">
        <title>Chromobacterium paludis, a novel bacterium isolated from a Maryland marsh pond.</title>
        <authorList>
            <person name="Blackburn M.B."/>
            <person name="Gundersen-Rindal D.E."/>
        </authorList>
    </citation>
    <scope>NUCLEOTIDE SEQUENCE [LARGE SCALE GENOMIC DNA]</scope>
    <source>
        <strain evidence="3">IIBBL 257-1</strain>
    </source>
</reference>